<dbReference type="EC" id="3.1.3.48" evidence="2"/>
<dbReference type="InterPro" id="IPR016667">
    <property type="entry name" value="Caps_polysacc_synth_CpsB/CapC"/>
</dbReference>
<protein>
    <recommendedName>
        <fullName evidence="2">protein-tyrosine-phosphatase</fullName>
        <ecNumber evidence="2">3.1.3.48</ecNumber>
    </recommendedName>
</protein>
<gene>
    <name evidence="6" type="primary">ywqE</name>
    <name evidence="6" type="ORF">Selli1_32790</name>
</gene>
<keyword evidence="4" id="KW-0904">Protein phosphatase</keyword>
<dbReference type="PIRSF" id="PIRSF016557">
    <property type="entry name" value="Caps_synth_CpsB"/>
    <property type="match status" value="1"/>
</dbReference>
<dbReference type="Proteomes" id="UP001145145">
    <property type="component" value="Unassembled WGS sequence"/>
</dbReference>
<evidence type="ECO:0000256" key="4">
    <source>
        <dbReference type="ARBA" id="ARBA00022912"/>
    </source>
</evidence>
<dbReference type="EMBL" id="BSBO01000047">
    <property type="protein sequence ID" value="GLG06105.1"/>
    <property type="molecule type" value="Genomic_DNA"/>
</dbReference>
<comment type="caution">
    <text evidence="6">The sequence shown here is derived from an EMBL/GenBank/DDBJ whole genome shotgun (WGS) entry which is preliminary data.</text>
</comment>
<organism evidence="6 7">
    <name type="scientific">Sellimonas catena</name>
    <dbReference type="NCBI Taxonomy" id="2994035"/>
    <lineage>
        <taxon>Bacteria</taxon>
        <taxon>Bacillati</taxon>
        <taxon>Bacillota</taxon>
        <taxon>Clostridia</taxon>
        <taxon>Lachnospirales</taxon>
        <taxon>Lachnospiraceae</taxon>
        <taxon>Sellimonas</taxon>
    </lineage>
</organism>
<dbReference type="GO" id="GO:0030145">
    <property type="term" value="F:manganese ion binding"/>
    <property type="evidence" value="ECO:0007669"/>
    <property type="project" value="InterPro"/>
</dbReference>
<evidence type="ECO:0000313" key="6">
    <source>
        <dbReference type="EMBL" id="GLG06105.1"/>
    </source>
</evidence>
<name>A0A9W6CBE9_9FIRM</name>
<proteinExistence type="inferred from homology"/>
<sequence>MIDIHTHIMPGVDDGAGTLEDALRLIRQAVEGGTREIILTPHCAPSYGFFNFNDYLLEEKFDMLCYAVEKERIPVVLHPGMEVLYESKREFLIHIDEYFPLCGGRYFLMEFFFDASGENLLEGIQTVKEQGYIPVIAHPERYECVKKDWELALEGCKKGAKFQINKSSLSGTHGEKAARCATCLLDMDLVDFIASDAHHVWERGSGLGRVCRFIEKEYGTERAKKLFVTNPRKVVGRRK</sequence>
<evidence type="ECO:0000256" key="2">
    <source>
        <dbReference type="ARBA" id="ARBA00013064"/>
    </source>
</evidence>
<reference evidence="6 7" key="1">
    <citation type="journal article" date="2023" name="Int. J. Syst. Evol. Microbiol.">
        <title>Sellimonas catena sp. nov., isolated from human faeces.</title>
        <authorList>
            <person name="Hisatomi A."/>
            <person name="Ohkuma M."/>
            <person name="Sakamoto M."/>
        </authorList>
    </citation>
    <scope>NUCLEOTIDE SEQUENCE [LARGE SCALE GENOMIC DNA]</scope>
    <source>
        <strain evidence="6 7">12EGH17</strain>
    </source>
</reference>
<accession>A0A9W6CBE9</accession>
<comment type="catalytic activity">
    <reaction evidence="5">
        <text>O-phospho-L-tyrosyl-[protein] + H2O = L-tyrosyl-[protein] + phosphate</text>
        <dbReference type="Rhea" id="RHEA:10684"/>
        <dbReference type="Rhea" id="RHEA-COMP:10136"/>
        <dbReference type="Rhea" id="RHEA-COMP:20101"/>
        <dbReference type="ChEBI" id="CHEBI:15377"/>
        <dbReference type="ChEBI" id="CHEBI:43474"/>
        <dbReference type="ChEBI" id="CHEBI:46858"/>
        <dbReference type="ChEBI" id="CHEBI:61978"/>
        <dbReference type="EC" id="3.1.3.48"/>
    </reaction>
</comment>
<dbReference type="InterPro" id="IPR016195">
    <property type="entry name" value="Pol/histidinol_Pase-like"/>
</dbReference>
<dbReference type="Gene3D" id="3.20.20.140">
    <property type="entry name" value="Metal-dependent hydrolases"/>
    <property type="match status" value="1"/>
</dbReference>
<keyword evidence="3" id="KW-0378">Hydrolase</keyword>
<dbReference type="AlphaFoldDB" id="A0A9W6CBE9"/>
<evidence type="ECO:0000256" key="5">
    <source>
        <dbReference type="ARBA" id="ARBA00051722"/>
    </source>
</evidence>
<dbReference type="PANTHER" id="PTHR39181:SF1">
    <property type="entry name" value="TYROSINE-PROTEIN PHOSPHATASE YWQE"/>
    <property type="match status" value="1"/>
</dbReference>
<dbReference type="SUPFAM" id="SSF89550">
    <property type="entry name" value="PHP domain-like"/>
    <property type="match status" value="1"/>
</dbReference>
<comment type="similarity">
    <text evidence="1">Belongs to the metallo-dependent hydrolases superfamily. CpsB/CapC family.</text>
</comment>
<dbReference type="GO" id="GO:0004725">
    <property type="term" value="F:protein tyrosine phosphatase activity"/>
    <property type="evidence" value="ECO:0007669"/>
    <property type="project" value="UniProtKB-EC"/>
</dbReference>
<evidence type="ECO:0000313" key="7">
    <source>
        <dbReference type="Proteomes" id="UP001145145"/>
    </source>
</evidence>
<dbReference type="Pfam" id="PF19567">
    <property type="entry name" value="CpsB_CapC"/>
    <property type="match status" value="1"/>
</dbReference>
<evidence type="ECO:0000256" key="1">
    <source>
        <dbReference type="ARBA" id="ARBA00005750"/>
    </source>
</evidence>
<dbReference type="RefSeq" id="WP_281874097.1">
    <property type="nucleotide sequence ID" value="NZ_BSBO01000047.1"/>
</dbReference>
<evidence type="ECO:0000256" key="3">
    <source>
        <dbReference type="ARBA" id="ARBA00022801"/>
    </source>
</evidence>
<dbReference type="PANTHER" id="PTHR39181">
    <property type="entry name" value="TYROSINE-PROTEIN PHOSPHATASE YWQE"/>
    <property type="match status" value="1"/>
</dbReference>
<keyword evidence="7" id="KW-1185">Reference proteome</keyword>